<comment type="catalytic activity">
    <reaction evidence="7">
        <text>2 superoxide + 2 H(+) = H2O2 + O2</text>
        <dbReference type="Rhea" id="RHEA:20696"/>
        <dbReference type="ChEBI" id="CHEBI:15378"/>
        <dbReference type="ChEBI" id="CHEBI:15379"/>
        <dbReference type="ChEBI" id="CHEBI:16240"/>
        <dbReference type="ChEBI" id="CHEBI:18421"/>
        <dbReference type="EC" id="1.15.1.1"/>
    </reaction>
</comment>
<dbReference type="Proteomes" id="UP000299102">
    <property type="component" value="Unassembled WGS sequence"/>
</dbReference>
<evidence type="ECO:0000256" key="6">
    <source>
        <dbReference type="ARBA" id="ARBA00023211"/>
    </source>
</evidence>
<dbReference type="PRINTS" id="PR01703">
    <property type="entry name" value="MNSODISMTASE"/>
</dbReference>
<dbReference type="AlphaFoldDB" id="A0A4C1UPL6"/>
<dbReference type="InterPro" id="IPR001189">
    <property type="entry name" value="Mn/Fe_SOD"/>
</dbReference>
<dbReference type="GO" id="GO:0030145">
    <property type="term" value="F:manganese ion binding"/>
    <property type="evidence" value="ECO:0007669"/>
    <property type="project" value="TreeGrafter"/>
</dbReference>
<evidence type="ECO:0000256" key="3">
    <source>
        <dbReference type="ARBA" id="ARBA00012682"/>
    </source>
</evidence>
<dbReference type="PANTHER" id="PTHR11404:SF6">
    <property type="entry name" value="SUPEROXIDE DISMUTASE [MN], MITOCHONDRIAL"/>
    <property type="match status" value="1"/>
</dbReference>
<evidence type="ECO:0000256" key="5">
    <source>
        <dbReference type="ARBA" id="ARBA00023002"/>
    </source>
</evidence>
<dbReference type="Gene3D" id="1.10.287.990">
    <property type="entry name" value="Fe,Mn superoxide dismutase (SOD) domain"/>
    <property type="match status" value="2"/>
</dbReference>
<dbReference type="InterPro" id="IPR050265">
    <property type="entry name" value="Fe/Mn_Superoxide_Dismutase"/>
</dbReference>
<comment type="function">
    <text evidence="1">Destroys superoxide anion radicals which are normally produced within the cells and which are toxic to biological systems.</text>
</comment>
<protein>
    <recommendedName>
        <fullName evidence="3">superoxide dismutase</fullName>
        <ecNumber evidence="3">1.15.1.1</ecNumber>
    </recommendedName>
</protein>
<dbReference type="InterPro" id="IPR019831">
    <property type="entry name" value="Mn/Fe_SOD_N"/>
</dbReference>
<sequence length="178" mass="19594">MFAIRKINTLAATARTVGVTTIKKQKHTLPVLAYEYNALEPVISRDIMCLHHSQHHAAYVNNLNAAEEMLACAMSKDPGLSLDSNPGYIFDFNLSPVFTVPLIAFDYVSRLCFKFNTTAGGCTNLDKARANGDISKVVNLTQSIRFNGGGHINHTIFWQNLSPNGGKPSEKLVKNVEK</sequence>
<dbReference type="OrthoDB" id="239262at2759"/>
<dbReference type="GO" id="GO:0005739">
    <property type="term" value="C:mitochondrion"/>
    <property type="evidence" value="ECO:0007669"/>
    <property type="project" value="TreeGrafter"/>
</dbReference>
<evidence type="ECO:0000256" key="7">
    <source>
        <dbReference type="ARBA" id="ARBA00049204"/>
    </source>
</evidence>
<dbReference type="PANTHER" id="PTHR11404">
    <property type="entry name" value="SUPEROXIDE DISMUTASE 2"/>
    <property type="match status" value="1"/>
</dbReference>
<dbReference type="GO" id="GO:0004784">
    <property type="term" value="F:superoxide dismutase activity"/>
    <property type="evidence" value="ECO:0007669"/>
    <property type="project" value="UniProtKB-EC"/>
</dbReference>
<keyword evidence="4" id="KW-0479">Metal-binding</keyword>
<feature type="domain" description="Manganese/iron superoxide dismutase N-terminal" evidence="8">
    <location>
        <begin position="26"/>
        <end position="78"/>
    </location>
</feature>
<keyword evidence="6" id="KW-0464">Manganese</keyword>
<accession>A0A4C1UPL6</accession>
<dbReference type="STRING" id="151549.A0A4C1UPL6"/>
<comment type="caution">
    <text evidence="9">The sequence shown here is derived from an EMBL/GenBank/DDBJ whole genome shotgun (WGS) entry which is preliminary data.</text>
</comment>
<name>A0A4C1UPL6_EUMVA</name>
<evidence type="ECO:0000256" key="4">
    <source>
        <dbReference type="ARBA" id="ARBA00022723"/>
    </source>
</evidence>
<organism evidence="9 10">
    <name type="scientific">Eumeta variegata</name>
    <name type="common">Bagworm moth</name>
    <name type="synonym">Eumeta japonica</name>
    <dbReference type="NCBI Taxonomy" id="151549"/>
    <lineage>
        <taxon>Eukaryota</taxon>
        <taxon>Metazoa</taxon>
        <taxon>Ecdysozoa</taxon>
        <taxon>Arthropoda</taxon>
        <taxon>Hexapoda</taxon>
        <taxon>Insecta</taxon>
        <taxon>Pterygota</taxon>
        <taxon>Neoptera</taxon>
        <taxon>Endopterygota</taxon>
        <taxon>Lepidoptera</taxon>
        <taxon>Glossata</taxon>
        <taxon>Ditrysia</taxon>
        <taxon>Tineoidea</taxon>
        <taxon>Psychidae</taxon>
        <taxon>Oiketicinae</taxon>
        <taxon>Eumeta</taxon>
    </lineage>
</organism>
<keyword evidence="10" id="KW-1185">Reference proteome</keyword>
<evidence type="ECO:0000256" key="1">
    <source>
        <dbReference type="ARBA" id="ARBA00002170"/>
    </source>
</evidence>
<evidence type="ECO:0000259" key="8">
    <source>
        <dbReference type="Pfam" id="PF00081"/>
    </source>
</evidence>
<gene>
    <name evidence="9" type="primary">Sod2</name>
    <name evidence="9" type="ORF">EVAR_102984_1</name>
</gene>
<evidence type="ECO:0000256" key="2">
    <source>
        <dbReference type="ARBA" id="ARBA00008714"/>
    </source>
</evidence>
<comment type="similarity">
    <text evidence="2">Belongs to the iron/manganese superoxide dismutase family.</text>
</comment>
<dbReference type="Pfam" id="PF00081">
    <property type="entry name" value="Sod_Fe_N"/>
    <property type="match status" value="2"/>
</dbReference>
<proteinExistence type="inferred from homology"/>
<evidence type="ECO:0000313" key="9">
    <source>
        <dbReference type="EMBL" id="GBP28411.1"/>
    </source>
</evidence>
<evidence type="ECO:0000313" key="10">
    <source>
        <dbReference type="Proteomes" id="UP000299102"/>
    </source>
</evidence>
<feature type="domain" description="Manganese/iron superoxide dismutase N-terminal" evidence="8">
    <location>
        <begin position="124"/>
        <end position="162"/>
    </location>
</feature>
<dbReference type="EC" id="1.15.1.1" evidence="3"/>
<dbReference type="SUPFAM" id="SSF46609">
    <property type="entry name" value="Fe,Mn superoxide dismutase (SOD), N-terminal domain"/>
    <property type="match status" value="2"/>
</dbReference>
<keyword evidence="5" id="KW-0560">Oxidoreductase</keyword>
<reference evidence="9 10" key="1">
    <citation type="journal article" date="2019" name="Commun. Biol.">
        <title>The bagworm genome reveals a unique fibroin gene that provides high tensile strength.</title>
        <authorList>
            <person name="Kono N."/>
            <person name="Nakamura H."/>
            <person name="Ohtoshi R."/>
            <person name="Tomita M."/>
            <person name="Numata K."/>
            <person name="Arakawa K."/>
        </authorList>
    </citation>
    <scope>NUCLEOTIDE SEQUENCE [LARGE SCALE GENOMIC DNA]</scope>
</reference>
<dbReference type="EMBL" id="BGZK01000206">
    <property type="protein sequence ID" value="GBP28411.1"/>
    <property type="molecule type" value="Genomic_DNA"/>
</dbReference>
<dbReference type="InterPro" id="IPR036324">
    <property type="entry name" value="Mn/Fe_SOD_N_sf"/>
</dbReference>